<dbReference type="AlphaFoldDB" id="A0A835Z1B4"/>
<dbReference type="Pfam" id="PF13578">
    <property type="entry name" value="Methyltransf_24"/>
    <property type="match status" value="1"/>
</dbReference>
<keyword evidence="3" id="KW-1185">Reference proteome</keyword>
<feature type="chain" id="PRO_5032709289" description="Class I SAM-dependent methyltransferase" evidence="1">
    <location>
        <begin position="18"/>
        <end position="209"/>
    </location>
</feature>
<evidence type="ECO:0000313" key="3">
    <source>
        <dbReference type="Proteomes" id="UP000664859"/>
    </source>
</evidence>
<organism evidence="2 3">
    <name type="scientific">Tribonema minus</name>
    <dbReference type="NCBI Taxonomy" id="303371"/>
    <lineage>
        <taxon>Eukaryota</taxon>
        <taxon>Sar</taxon>
        <taxon>Stramenopiles</taxon>
        <taxon>Ochrophyta</taxon>
        <taxon>PX clade</taxon>
        <taxon>Xanthophyceae</taxon>
        <taxon>Tribonematales</taxon>
        <taxon>Tribonemataceae</taxon>
        <taxon>Tribonema</taxon>
    </lineage>
</organism>
<dbReference type="Gene3D" id="3.40.50.150">
    <property type="entry name" value="Vaccinia Virus protein VP39"/>
    <property type="match status" value="1"/>
</dbReference>
<evidence type="ECO:0008006" key="4">
    <source>
        <dbReference type="Google" id="ProtNLM"/>
    </source>
</evidence>
<dbReference type="OrthoDB" id="206616at2759"/>
<comment type="caution">
    <text evidence="2">The sequence shown here is derived from an EMBL/GenBank/DDBJ whole genome shotgun (WGS) entry which is preliminary data.</text>
</comment>
<dbReference type="EMBL" id="JAFCMP010000158">
    <property type="protein sequence ID" value="KAG5184573.1"/>
    <property type="molecule type" value="Genomic_DNA"/>
</dbReference>
<sequence length="209" mass="23734">MRTLYVVVLGWLWQGWAQPMLFDVLAVNRKVQQYKRHIDRCVEDAEAGWSALTMDILAMDGLTSAMTRHFYNCLLSMKIKPQLASSTLTNVRYLEVGTWKGSSLVSARFGNSHVHGTAIDNWSEYGGPRDYFWGNVERFLGDDVEGGAKVVFHDANAFMEGLLGNAVYDIYMYDGGHEYEAHRKAITRFEPYLADSDVSIVVIDDWNFA</sequence>
<proteinExistence type="predicted"/>
<protein>
    <recommendedName>
        <fullName evidence="4">Class I SAM-dependent methyltransferase</fullName>
    </recommendedName>
</protein>
<keyword evidence="1" id="KW-0732">Signal</keyword>
<dbReference type="Proteomes" id="UP000664859">
    <property type="component" value="Unassembled WGS sequence"/>
</dbReference>
<name>A0A835Z1B4_9STRA</name>
<dbReference type="InterPro" id="IPR029063">
    <property type="entry name" value="SAM-dependent_MTases_sf"/>
</dbReference>
<evidence type="ECO:0000313" key="2">
    <source>
        <dbReference type="EMBL" id="KAG5184573.1"/>
    </source>
</evidence>
<evidence type="ECO:0000256" key="1">
    <source>
        <dbReference type="SAM" id="SignalP"/>
    </source>
</evidence>
<reference evidence="2" key="1">
    <citation type="submission" date="2021-02" db="EMBL/GenBank/DDBJ databases">
        <title>First Annotated Genome of the Yellow-green Alga Tribonema minus.</title>
        <authorList>
            <person name="Mahan K.M."/>
        </authorList>
    </citation>
    <scope>NUCLEOTIDE SEQUENCE</scope>
    <source>
        <strain evidence="2">UTEX B ZZ1240</strain>
    </source>
</reference>
<gene>
    <name evidence="2" type="ORF">JKP88DRAFT_255350</name>
</gene>
<accession>A0A835Z1B4</accession>
<feature type="signal peptide" evidence="1">
    <location>
        <begin position="1"/>
        <end position="17"/>
    </location>
</feature>